<gene>
    <name evidence="3" type="ORF">BXT84_14790</name>
</gene>
<evidence type="ECO:0008006" key="5">
    <source>
        <dbReference type="Google" id="ProtNLM"/>
    </source>
</evidence>
<evidence type="ECO:0000259" key="1">
    <source>
        <dbReference type="Pfam" id="PF00534"/>
    </source>
</evidence>
<dbReference type="Pfam" id="PF00534">
    <property type="entry name" value="Glycos_transf_1"/>
    <property type="match status" value="1"/>
</dbReference>
<dbReference type="InterPro" id="IPR050194">
    <property type="entry name" value="Glycosyltransferase_grp1"/>
</dbReference>
<feature type="domain" description="Glycosyl transferase family 1" evidence="1">
    <location>
        <begin position="195"/>
        <end position="359"/>
    </location>
</feature>
<protein>
    <recommendedName>
        <fullName evidence="5">Glycosyl transferase family 1 domain-containing protein</fullName>
    </recommendedName>
</protein>
<dbReference type="PANTHER" id="PTHR45947">
    <property type="entry name" value="SULFOQUINOVOSYL TRANSFERASE SQD2"/>
    <property type="match status" value="1"/>
</dbReference>
<dbReference type="Gene3D" id="3.40.50.2000">
    <property type="entry name" value="Glycogen Phosphorylase B"/>
    <property type="match status" value="2"/>
</dbReference>
<reference evidence="3 4" key="1">
    <citation type="journal article" date="2019" name="Sci. Rep.">
        <title>Sulfobacillus thermotolerans: new insights into resistance and metabolic capacities of acidophilic chemolithotrophs.</title>
        <authorList>
            <person name="Panyushkina A.E."/>
            <person name="Babenko V.V."/>
            <person name="Nikitina A.S."/>
            <person name="Selezneva O.V."/>
            <person name="Tsaplina I.A."/>
            <person name="Letarova M.A."/>
            <person name="Kostryukova E.S."/>
            <person name="Letarov A.V."/>
        </authorList>
    </citation>
    <scope>NUCLEOTIDE SEQUENCE [LARGE SCALE GENOMIC DNA]</scope>
    <source>
        <strain evidence="3 4">Kr1</strain>
    </source>
</reference>
<evidence type="ECO:0000259" key="2">
    <source>
        <dbReference type="Pfam" id="PF13439"/>
    </source>
</evidence>
<dbReference type="EMBL" id="CP019454">
    <property type="protein sequence ID" value="AUW95064.1"/>
    <property type="molecule type" value="Genomic_DNA"/>
</dbReference>
<dbReference type="InterPro" id="IPR001296">
    <property type="entry name" value="Glyco_trans_1"/>
</dbReference>
<sequence length="636" mass="71128">MNILIASRELQGVTASGGIGVYVRQWAQGLAQAGHEVRILSKGLASQGTMIDSVAVDFVQADPRFRDEAMGYAFALYEKILALTSSQPWDLIEFPDYLAEGYFTIKAKRLLGQFARTTLRVHGHMSLELCDRINQEIPRSERQRIYALERYAMQYCDVLTAPSVGLAEIYEDQFKRNVLVTRHPLPNWQPLAGKRERKGPATLVYVGRLEYRKGIDLLLRACLPLWESQMDFRLQLIGQDTHYRGQSFQRYLLSSLPSEFWDRVEFVGTVNREALRDYYAQAHAVVFPSRFENWPNVCLEAMRMGVPIIGSKWGGMREMLEEGAGILINPEHQPSFSVAIAQVLTDSELANTLAEAAQARVVALQADPDAVLAKIVKELPPTRKGGIPAYPQRLSVIIEPQSDHGEPEMVKSLAAKAFVEEIMVAQWPKALSLPDHVVWREEARDPWSAAENALGDFVVVIGNGEQWAWDFLEQAVKTLACVPELSAVYGWVETDAGILEVPEDLDLTRVLVPSQAWARGVVRKKVLAAPAEDAPAGVLPQWDMLISLAMQGLKAELLPTTSVRGLRVDDDKIGLMWEQHAELLGQSGLATLIAVKDPSQPYGLLRPAWLRGMARLAPPRLVRWVKQWRKEEGGRG</sequence>
<evidence type="ECO:0000313" key="4">
    <source>
        <dbReference type="Proteomes" id="UP000325292"/>
    </source>
</evidence>
<dbReference type="Proteomes" id="UP000325292">
    <property type="component" value="Chromosome"/>
</dbReference>
<feature type="domain" description="Glycosyltransferase subfamily 4-like N-terminal" evidence="2">
    <location>
        <begin position="17"/>
        <end position="174"/>
    </location>
</feature>
<accession>A0ABM6RUT9</accession>
<name>A0ABM6RUT9_9FIRM</name>
<dbReference type="PANTHER" id="PTHR45947:SF13">
    <property type="entry name" value="TRANSFERASE"/>
    <property type="match status" value="1"/>
</dbReference>
<organism evidence="3 4">
    <name type="scientific">Sulfobacillus thermotolerans</name>
    <dbReference type="NCBI Taxonomy" id="338644"/>
    <lineage>
        <taxon>Bacteria</taxon>
        <taxon>Bacillati</taxon>
        <taxon>Bacillota</taxon>
        <taxon>Clostridia</taxon>
        <taxon>Eubacteriales</taxon>
        <taxon>Clostridiales Family XVII. Incertae Sedis</taxon>
        <taxon>Sulfobacillus</taxon>
    </lineage>
</organism>
<proteinExistence type="predicted"/>
<dbReference type="InterPro" id="IPR028098">
    <property type="entry name" value="Glyco_trans_4-like_N"/>
</dbReference>
<dbReference type="SUPFAM" id="SSF53756">
    <property type="entry name" value="UDP-Glycosyltransferase/glycogen phosphorylase"/>
    <property type="match status" value="1"/>
</dbReference>
<dbReference type="Pfam" id="PF13439">
    <property type="entry name" value="Glyco_transf_4"/>
    <property type="match status" value="1"/>
</dbReference>
<keyword evidence="4" id="KW-1185">Reference proteome</keyword>
<evidence type="ECO:0000313" key="3">
    <source>
        <dbReference type="EMBL" id="AUW95064.1"/>
    </source>
</evidence>
<dbReference type="CDD" id="cd03801">
    <property type="entry name" value="GT4_PimA-like"/>
    <property type="match status" value="1"/>
</dbReference>